<evidence type="ECO:0000313" key="2">
    <source>
        <dbReference type="EMBL" id="OKY92944.1"/>
    </source>
</evidence>
<protein>
    <recommendedName>
        <fullName evidence="4">PEGA domain-containing protein</fullName>
    </recommendedName>
</protein>
<feature type="chain" id="PRO_5010326708" description="PEGA domain-containing protein" evidence="1">
    <location>
        <begin position="21"/>
        <end position="133"/>
    </location>
</feature>
<accession>A0A1Q6F1Z3</accession>
<feature type="signal peptide" evidence="1">
    <location>
        <begin position="1"/>
        <end position="20"/>
    </location>
</feature>
<dbReference type="Proteomes" id="UP000187417">
    <property type="component" value="Unassembled WGS sequence"/>
</dbReference>
<dbReference type="RefSeq" id="WP_004329761.1">
    <property type="nucleotide sequence ID" value="NZ_BAAFKT010000003.1"/>
</dbReference>
<dbReference type="EMBL" id="MNQH01000051">
    <property type="protein sequence ID" value="OKY92944.1"/>
    <property type="molecule type" value="Genomic_DNA"/>
</dbReference>
<evidence type="ECO:0000313" key="3">
    <source>
        <dbReference type="Proteomes" id="UP000187417"/>
    </source>
</evidence>
<keyword evidence="1" id="KW-0732">Signal</keyword>
<comment type="caution">
    <text evidence="2">The sequence shown here is derived from an EMBL/GenBank/DDBJ whole genome shotgun (WGS) entry which is preliminary data.</text>
</comment>
<reference evidence="2 3" key="1">
    <citation type="journal article" date="2016" name="Nat. Biotechnol.">
        <title>Measurement of bacterial replication rates in microbial communities.</title>
        <authorList>
            <person name="Brown C.T."/>
            <person name="Olm M.R."/>
            <person name="Thomas B.C."/>
            <person name="Banfield J.F."/>
        </authorList>
    </citation>
    <scope>NUCLEOTIDE SEQUENCE [LARGE SCALE GENOMIC DNA]</scope>
    <source>
        <strain evidence="2">CAG:67_53_122</strain>
    </source>
</reference>
<proteinExistence type="predicted"/>
<dbReference type="GeneID" id="73803899"/>
<dbReference type="PROSITE" id="PS51257">
    <property type="entry name" value="PROKAR_LIPOPROTEIN"/>
    <property type="match status" value="1"/>
</dbReference>
<gene>
    <name evidence="2" type="ORF">BHV66_10640</name>
</gene>
<name>A0A1Q6F1Z3_9BACT</name>
<evidence type="ECO:0000256" key="1">
    <source>
        <dbReference type="SAM" id="SignalP"/>
    </source>
</evidence>
<sequence>MKPFITLICVGLLMSSCASIFCGSKAKVTFDGEISEEATLTIDGLKHTNVTFPYTTKIRRGFDETVVKIESPNYTASPIIINKNFNAVSVINLLDVLGWGIDAATGAITKPEFKFYQIDFQPKEAKTKASSVD</sequence>
<organism evidence="2 3">
    <name type="scientific">Alistipes putredinis</name>
    <dbReference type="NCBI Taxonomy" id="28117"/>
    <lineage>
        <taxon>Bacteria</taxon>
        <taxon>Pseudomonadati</taxon>
        <taxon>Bacteroidota</taxon>
        <taxon>Bacteroidia</taxon>
        <taxon>Bacteroidales</taxon>
        <taxon>Rikenellaceae</taxon>
        <taxon>Alistipes</taxon>
    </lineage>
</organism>
<evidence type="ECO:0008006" key="4">
    <source>
        <dbReference type="Google" id="ProtNLM"/>
    </source>
</evidence>
<dbReference type="AlphaFoldDB" id="A0A1Q6F1Z3"/>